<organism evidence="2 3">
    <name type="scientific">Radiobacillus deserti</name>
    <dbReference type="NCBI Taxonomy" id="2594883"/>
    <lineage>
        <taxon>Bacteria</taxon>
        <taxon>Bacillati</taxon>
        <taxon>Bacillota</taxon>
        <taxon>Bacilli</taxon>
        <taxon>Bacillales</taxon>
        <taxon>Bacillaceae</taxon>
        <taxon>Radiobacillus</taxon>
    </lineage>
</organism>
<sequence>MLKKIIICLLVISTLVACSQQGAEEEPSIDKTLDITLEEVETAITEQGLELEEANLPSGNAFIQELNSVSPKAYFIDGRTLSTYVFPTVEAREKGMNDFEEKTATMELEIHKTFTKKNILAFFVEGNEETSTKLKTAINELE</sequence>
<protein>
    <submittedName>
        <fullName evidence="2">Uncharacterized protein</fullName>
    </submittedName>
</protein>
<proteinExistence type="predicted"/>
<accession>A0A516KIY9</accession>
<evidence type="ECO:0000256" key="1">
    <source>
        <dbReference type="SAM" id="SignalP"/>
    </source>
</evidence>
<reference evidence="2 3" key="1">
    <citation type="submission" date="2019-07" db="EMBL/GenBank/DDBJ databases">
        <authorList>
            <person name="Li J."/>
        </authorList>
    </citation>
    <scope>NUCLEOTIDE SEQUENCE [LARGE SCALE GENOMIC DNA]</scope>
    <source>
        <strain evidence="2 3">TKL69</strain>
    </source>
</reference>
<dbReference type="EMBL" id="CP041666">
    <property type="protein sequence ID" value="QDP41368.1"/>
    <property type="molecule type" value="Genomic_DNA"/>
</dbReference>
<dbReference type="PROSITE" id="PS51257">
    <property type="entry name" value="PROKAR_LIPOPROTEIN"/>
    <property type="match status" value="1"/>
</dbReference>
<dbReference type="OrthoDB" id="2867369at2"/>
<dbReference type="KEGG" id="aqt:FN924_14965"/>
<keyword evidence="3" id="KW-1185">Reference proteome</keyword>
<dbReference type="AlphaFoldDB" id="A0A516KIY9"/>
<feature type="chain" id="PRO_5021963980" evidence="1">
    <location>
        <begin position="24"/>
        <end position="142"/>
    </location>
</feature>
<name>A0A516KIY9_9BACI</name>
<dbReference type="Proteomes" id="UP000315215">
    <property type="component" value="Chromosome"/>
</dbReference>
<feature type="signal peptide" evidence="1">
    <location>
        <begin position="1"/>
        <end position="23"/>
    </location>
</feature>
<gene>
    <name evidence="2" type="ORF">FN924_14965</name>
</gene>
<dbReference type="RefSeq" id="WP_143895843.1">
    <property type="nucleotide sequence ID" value="NZ_CP041666.1"/>
</dbReference>
<keyword evidence="1" id="KW-0732">Signal</keyword>
<evidence type="ECO:0000313" key="2">
    <source>
        <dbReference type="EMBL" id="QDP41368.1"/>
    </source>
</evidence>
<evidence type="ECO:0000313" key="3">
    <source>
        <dbReference type="Proteomes" id="UP000315215"/>
    </source>
</evidence>